<dbReference type="InterPro" id="IPR010998">
    <property type="entry name" value="Integrase_recombinase_N"/>
</dbReference>
<dbReference type="EMBL" id="BMJS01000005">
    <property type="protein sequence ID" value="GGF92831.1"/>
    <property type="molecule type" value="Genomic_DNA"/>
</dbReference>
<reference evidence="5" key="2">
    <citation type="submission" date="2020-09" db="EMBL/GenBank/DDBJ databases">
        <authorList>
            <person name="Sun Q."/>
            <person name="Zhou Y."/>
        </authorList>
    </citation>
    <scope>NUCLEOTIDE SEQUENCE</scope>
    <source>
        <strain evidence="5">CGMCC 1.15758</strain>
    </source>
</reference>
<dbReference type="GO" id="GO:0003677">
    <property type="term" value="F:DNA binding"/>
    <property type="evidence" value="ECO:0007669"/>
    <property type="project" value="UniProtKB-KW"/>
</dbReference>
<dbReference type="OrthoDB" id="5394387at2"/>
<dbReference type="InterPro" id="IPR024457">
    <property type="entry name" value="Putative_integrase_N"/>
</dbReference>
<evidence type="ECO:0000259" key="3">
    <source>
        <dbReference type="Pfam" id="PF12834"/>
    </source>
</evidence>
<evidence type="ECO:0000313" key="6">
    <source>
        <dbReference type="Proteomes" id="UP000636949"/>
    </source>
</evidence>
<dbReference type="InterPro" id="IPR024456">
    <property type="entry name" value="Integrase_catalytic_putative"/>
</dbReference>
<sequence length="303" mass="35013">MSKRALKEVNYSIHQFSAKNKANMSFATRQSMTERLKTSFGDLHQIGYNIRHIRNLKANHVNELVAHWKEEGVSTGTIKNRMSDLRKVCEHYNRNHVIDKSNSQYGIEKRSYVPTENKAIHAINIDKIKDKNLNCSIQLQKEFGLRREECLKIKPKEALQQNESGQYYLRLQGSWTKGGIERTIPISNERQLEIIQKSQEIAGNGSMIPKNKNYIQQRKIYDRVTRENNLYNLHGLRHAYAQNRYKEIVNIASKGNGWDCPIAGGPKRNELTASQKKIDRDARLIISNELGHSRVAIIKNYIG</sequence>
<accession>A0A8J2Z382</accession>
<dbReference type="InterPro" id="IPR011010">
    <property type="entry name" value="DNA_brk_join_enz"/>
</dbReference>
<dbReference type="AlphaFoldDB" id="A0A8J2Z382"/>
<dbReference type="Pfam" id="PF12834">
    <property type="entry name" value="Phage_int_SAM_2"/>
    <property type="match status" value="1"/>
</dbReference>
<dbReference type="RefSeq" id="WP_117002114.1">
    <property type="nucleotide sequence ID" value="NZ_BMJS01000005.1"/>
</dbReference>
<evidence type="ECO:0000256" key="2">
    <source>
        <dbReference type="ARBA" id="ARBA00023172"/>
    </source>
</evidence>
<dbReference type="GO" id="GO:0015074">
    <property type="term" value="P:DNA integration"/>
    <property type="evidence" value="ECO:0007669"/>
    <property type="project" value="InterPro"/>
</dbReference>
<comment type="caution">
    <text evidence="5">The sequence shown here is derived from an EMBL/GenBank/DDBJ whole genome shotgun (WGS) entry which is preliminary data.</text>
</comment>
<reference evidence="5" key="1">
    <citation type="journal article" date="2014" name="Int. J. Syst. Evol. Microbiol.">
        <title>Complete genome sequence of Corynebacterium casei LMG S-19264T (=DSM 44701T), isolated from a smear-ripened cheese.</title>
        <authorList>
            <consortium name="US DOE Joint Genome Institute (JGI-PGF)"/>
            <person name="Walter F."/>
            <person name="Albersmeier A."/>
            <person name="Kalinowski J."/>
            <person name="Ruckert C."/>
        </authorList>
    </citation>
    <scope>NUCLEOTIDE SEQUENCE</scope>
    <source>
        <strain evidence="5">CGMCC 1.15758</strain>
    </source>
</reference>
<evidence type="ECO:0000256" key="1">
    <source>
        <dbReference type="ARBA" id="ARBA00023125"/>
    </source>
</evidence>
<organism evidence="5 6">
    <name type="scientific">Cysteiniphilum litorale</name>
    <dbReference type="NCBI Taxonomy" id="2056700"/>
    <lineage>
        <taxon>Bacteria</taxon>
        <taxon>Pseudomonadati</taxon>
        <taxon>Pseudomonadota</taxon>
        <taxon>Gammaproteobacteria</taxon>
        <taxon>Thiotrichales</taxon>
        <taxon>Fastidiosibacteraceae</taxon>
        <taxon>Cysteiniphilum</taxon>
    </lineage>
</organism>
<keyword evidence="1" id="KW-0238">DNA-binding</keyword>
<feature type="domain" description="Putative integrase N-terminal" evidence="3">
    <location>
        <begin position="22"/>
        <end position="95"/>
    </location>
</feature>
<dbReference type="Gene3D" id="1.10.150.130">
    <property type="match status" value="1"/>
</dbReference>
<dbReference type="Gene3D" id="1.10.443.10">
    <property type="entry name" value="Intergrase catalytic core"/>
    <property type="match status" value="1"/>
</dbReference>
<proteinExistence type="predicted"/>
<dbReference type="SUPFAM" id="SSF56349">
    <property type="entry name" value="DNA breaking-rejoining enzymes"/>
    <property type="match status" value="1"/>
</dbReference>
<dbReference type="InterPro" id="IPR013762">
    <property type="entry name" value="Integrase-like_cat_sf"/>
</dbReference>
<name>A0A8J2Z382_9GAMM</name>
<dbReference type="Pfam" id="PF12835">
    <property type="entry name" value="Integrase_1"/>
    <property type="match status" value="1"/>
</dbReference>
<dbReference type="GO" id="GO:0006310">
    <property type="term" value="P:DNA recombination"/>
    <property type="evidence" value="ECO:0007669"/>
    <property type="project" value="UniProtKB-KW"/>
</dbReference>
<keyword evidence="6" id="KW-1185">Reference proteome</keyword>
<feature type="domain" description="Integrase catalytic" evidence="4">
    <location>
        <begin position="120"/>
        <end position="243"/>
    </location>
</feature>
<evidence type="ECO:0000259" key="4">
    <source>
        <dbReference type="Pfam" id="PF12835"/>
    </source>
</evidence>
<protein>
    <submittedName>
        <fullName evidence="5">Integrase</fullName>
    </submittedName>
</protein>
<evidence type="ECO:0000313" key="5">
    <source>
        <dbReference type="EMBL" id="GGF92831.1"/>
    </source>
</evidence>
<dbReference type="Proteomes" id="UP000636949">
    <property type="component" value="Unassembled WGS sequence"/>
</dbReference>
<keyword evidence="2" id="KW-0233">DNA recombination</keyword>
<gene>
    <name evidence="5" type="ORF">GCM10010995_07500</name>
</gene>